<evidence type="ECO:0000256" key="4">
    <source>
        <dbReference type="ARBA" id="ARBA00005254"/>
    </source>
</evidence>
<organism evidence="9 10">
    <name type="scientific">Amborella trichopoda</name>
    <dbReference type="NCBI Taxonomy" id="13333"/>
    <lineage>
        <taxon>Eukaryota</taxon>
        <taxon>Viridiplantae</taxon>
        <taxon>Streptophyta</taxon>
        <taxon>Embryophyta</taxon>
        <taxon>Tracheophyta</taxon>
        <taxon>Spermatophyta</taxon>
        <taxon>Magnoliopsida</taxon>
        <taxon>Amborellales</taxon>
        <taxon>Amborellaceae</taxon>
        <taxon>Amborella</taxon>
    </lineage>
</organism>
<dbReference type="CDD" id="cd06558">
    <property type="entry name" value="crotonase-like"/>
    <property type="match status" value="1"/>
</dbReference>
<dbReference type="InterPro" id="IPR029045">
    <property type="entry name" value="ClpP/crotonase-like_dom_sf"/>
</dbReference>
<evidence type="ECO:0000313" key="9">
    <source>
        <dbReference type="EMBL" id="ERM99034.1"/>
    </source>
</evidence>
<evidence type="ECO:0000256" key="1">
    <source>
        <dbReference type="ARBA" id="ARBA00000452"/>
    </source>
</evidence>
<comment type="catalytic activity">
    <reaction evidence="2">
        <text>a (3E)-enoyl-CoA = a 4-saturated (2E)-enoyl-CoA</text>
        <dbReference type="Rhea" id="RHEA:45228"/>
        <dbReference type="ChEBI" id="CHEBI:58521"/>
        <dbReference type="ChEBI" id="CHEBI:85097"/>
        <dbReference type="EC" id="5.3.3.8"/>
    </reaction>
</comment>
<dbReference type="PANTHER" id="PTHR46929">
    <property type="entry name" value="EXPRESSED PROTEIN"/>
    <property type="match status" value="1"/>
</dbReference>
<evidence type="ECO:0000256" key="3">
    <source>
        <dbReference type="ARBA" id="ARBA00005005"/>
    </source>
</evidence>
<dbReference type="EMBL" id="KI395058">
    <property type="protein sequence ID" value="ERM99034.1"/>
    <property type="molecule type" value="Genomic_DNA"/>
</dbReference>
<dbReference type="PANTHER" id="PTHR46929:SF33">
    <property type="entry name" value="L10-INTERACTING MYB DOMAIN-CONTAINING PROTEIN-LIKE ISOFORM X1"/>
    <property type="match status" value="1"/>
</dbReference>
<keyword evidence="6" id="KW-0443">Lipid metabolism</keyword>
<comment type="catalytic activity">
    <reaction evidence="1">
        <text>a (3Z)-enoyl-CoA = a 4-saturated (2E)-enoyl-CoA</text>
        <dbReference type="Rhea" id="RHEA:45900"/>
        <dbReference type="ChEBI" id="CHEBI:85097"/>
        <dbReference type="ChEBI" id="CHEBI:85489"/>
        <dbReference type="EC" id="5.3.3.8"/>
    </reaction>
</comment>
<evidence type="ECO:0000256" key="6">
    <source>
        <dbReference type="ARBA" id="ARBA00023098"/>
    </source>
</evidence>
<reference evidence="10" key="1">
    <citation type="journal article" date="2013" name="Science">
        <title>The Amborella genome and the evolution of flowering plants.</title>
        <authorList>
            <consortium name="Amborella Genome Project"/>
        </authorList>
    </citation>
    <scope>NUCLEOTIDE SEQUENCE [LARGE SCALE GENOMIC DNA]</scope>
</reference>
<proteinExistence type="inferred from homology"/>
<feature type="region of interest" description="Disordered" evidence="7">
    <location>
        <begin position="398"/>
        <end position="457"/>
    </location>
</feature>
<dbReference type="InterPro" id="IPR024752">
    <property type="entry name" value="Myb/SANT-like_dom"/>
</dbReference>
<dbReference type="AlphaFoldDB" id="W1NWH1"/>
<dbReference type="GO" id="GO:0004165">
    <property type="term" value="F:delta(3)-delta(2)-enoyl-CoA isomerase activity"/>
    <property type="evidence" value="ECO:0000318"/>
    <property type="project" value="GO_Central"/>
</dbReference>
<evidence type="ECO:0000256" key="7">
    <source>
        <dbReference type="SAM" id="MobiDB-lite"/>
    </source>
</evidence>
<name>W1NWH1_AMBTC</name>
<evidence type="ECO:0000256" key="5">
    <source>
        <dbReference type="ARBA" id="ARBA00012064"/>
    </source>
</evidence>
<keyword evidence="10" id="KW-1185">Reference proteome</keyword>
<dbReference type="HOGENOM" id="CLU_497280_0_0_1"/>
<evidence type="ECO:0000313" key="10">
    <source>
        <dbReference type="Proteomes" id="UP000017836"/>
    </source>
</evidence>
<dbReference type="OrthoDB" id="1937145at2759"/>
<accession>W1NWH1</accession>
<dbReference type="FunFam" id="3.90.226.10:FF:000049">
    <property type="entry name" value="Enoyl-CoA delta isomerase 3"/>
    <property type="match status" value="1"/>
</dbReference>
<dbReference type="Pfam" id="PF12776">
    <property type="entry name" value="Myb_DNA-bind_3"/>
    <property type="match status" value="1"/>
</dbReference>
<dbReference type="eggNOG" id="ENOG502QS1J">
    <property type="taxonomic scope" value="Eukaryota"/>
</dbReference>
<gene>
    <name evidence="9" type="ORF">AMTR_s00101p00062870</name>
</gene>
<dbReference type="STRING" id="13333.W1NWH1"/>
<dbReference type="Gramene" id="ERM99034">
    <property type="protein sequence ID" value="ERM99034"/>
    <property type="gene ID" value="AMTR_s00101p00062870"/>
</dbReference>
<dbReference type="SUPFAM" id="SSF52096">
    <property type="entry name" value="ClpP/crotonase"/>
    <property type="match status" value="1"/>
</dbReference>
<comment type="similarity">
    <text evidence="4">Belongs to the enoyl-CoA hydratase/isomerase family.</text>
</comment>
<dbReference type="GO" id="GO:0006635">
    <property type="term" value="P:fatty acid beta-oxidation"/>
    <property type="evidence" value="ECO:0000318"/>
    <property type="project" value="GO_Central"/>
</dbReference>
<dbReference type="Proteomes" id="UP000017836">
    <property type="component" value="Unassembled WGS sequence"/>
</dbReference>
<protein>
    <recommendedName>
        <fullName evidence="5">Delta(3)-Delta(2)-enoyl-CoA isomerase</fullName>
        <ecNumber evidence="5">5.3.3.8</ecNumber>
    </recommendedName>
</protein>
<dbReference type="Gene3D" id="3.90.226.10">
    <property type="entry name" value="2-enoyl-CoA Hydratase, Chain A, domain 1"/>
    <property type="match status" value="1"/>
</dbReference>
<dbReference type="Pfam" id="PF00378">
    <property type="entry name" value="ECH_1"/>
    <property type="match status" value="1"/>
</dbReference>
<evidence type="ECO:0000256" key="2">
    <source>
        <dbReference type="ARBA" id="ARBA00000765"/>
    </source>
</evidence>
<sequence>MDQSALLQLKACKLEKKGNVFVLTLTGDGDHRFNPSSIEDITQALDFVHKAPGPKALVTTNEGRYFSNGLDLKWIGQNMPSSLKTIQPKFEGLLCKMMKLGLPTIAAINGHAAAGGFMFALVHDYRFMKNDKSVLYMSELDHGMSLPRSLMSVIKEKVPPSCLREVVLRSQKFTASEARTLGLIDGFSGSLEITLEQAMGEANKLATKKWDMEVYASLRCALYPSMIEELEAHRDPYIWPKGMAKVTCTQAGAERKNTQWYPSRDNYFIELMLKQVNQGRLISSGFHRDGWNEMAKMMKKKFGKTFDKDKLKNRFKTLKKIYREVKQLLGQSGFRWCDKKKMVTAELAVWEEFIVEHPWASKYRVRILPNIDTLAIAFGETIEDWRQSQRVCDTNLDDIMPLGDTDQNDLSGHMSAAQSDAPHIDPVDELAESSSSGENAKTSSSQSKRRQSEAPPFLPPLKKRVICEGTSEVMEPLVKTEKILTSPQNLQKQCLESVKEIYKDDELDKDLFLKASDLFRDPLNSNVFLALNPKYRKRWLDYKVGRSP</sequence>
<dbReference type="EC" id="5.3.3.8" evidence="5"/>
<feature type="domain" description="Myb/SANT-like" evidence="8">
    <location>
        <begin position="259"/>
        <end position="353"/>
    </location>
</feature>
<evidence type="ECO:0000259" key="8">
    <source>
        <dbReference type="Pfam" id="PF12776"/>
    </source>
</evidence>
<comment type="pathway">
    <text evidence="3">Lipid metabolism; fatty acid beta-oxidation.</text>
</comment>
<dbReference type="InterPro" id="IPR001753">
    <property type="entry name" value="Enoyl-CoA_hydra/iso"/>
</dbReference>